<feature type="region of interest" description="Disordered" evidence="1">
    <location>
        <begin position="282"/>
        <end position="410"/>
    </location>
</feature>
<dbReference type="OrthoDB" id="2690488at2759"/>
<name>A0A0H2R3K8_9AGAM</name>
<accession>A0A0H2R3K8</accession>
<feature type="compositionally biased region" description="Polar residues" evidence="1">
    <location>
        <begin position="58"/>
        <end position="69"/>
    </location>
</feature>
<proteinExistence type="predicted"/>
<evidence type="ECO:0000256" key="1">
    <source>
        <dbReference type="SAM" id="MobiDB-lite"/>
    </source>
</evidence>
<feature type="compositionally biased region" description="Acidic residues" evidence="1">
    <location>
        <begin position="299"/>
        <end position="324"/>
    </location>
</feature>
<sequence>MANDGDSLSAVSIDSFDNHCDVHRPSARVYYSGLQYRHLFKASPMDRPLHPVSRASRSRWSPNNAQGSGSEHVGHERDVGDGSGISSLAPEASFYHEEPSREKSRASHKEAEASDILPNPPQTPAVDGDPIVEGIEGDTPPVVHPADGNPFPPGTSLTMPPSSDTPGFPAQNLPTELFIDPTFLTSDTTINSPVGQTPFPIFPSASAHVDAPQAFGHPSQPQGNTPQPTPIIHSPGPAVQESTKRILPEPSVPYALQTVGQSIVDGNSKFVSMEVDTHMHQGATDGFDTMRADEKNDKDSDEETGSDEEESDEKDVREEVEEALLEIQKKGKEMEDVEMAGASESAAPSRSIEGHGHTTSKSSSAFDTAVTQGSGNGSEVVIASPSAPADVELKDAPSDPAAVSNNGDGPAIVITPIAGSFSALVTEKKISTQKNNVATSSSAGGDGDETDSESYPKLRKKQRRRTGERAEKKESNFMPVSISESVWARFEVEGETADQVLDH</sequence>
<dbReference type="Proteomes" id="UP000053477">
    <property type="component" value="Unassembled WGS sequence"/>
</dbReference>
<gene>
    <name evidence="2" type="ORF">SCHPADRAFT_897321</name>
</gene>
<evidence type="ECO:0000313" key="3">
    <source>
        <dbReference type="Proteomes" id="UP000053477"/>
    </source>
</evidence>
<reference evidence="2 3" key="1">
    <citation type="submission" date="2015-04" db="EMBL/GenBank/DDBJ databases">
        <title>Complete genome sequence of Schizopora paradoxa KUC8140, a cosmopolitan wood degrader in East Asia.</title>
        <authorList>
            <consortium name="DOE Joint Genome Institute"/>
            <person name="Min B."/>
            <person name="Park H."/>
            <person name="Jang Y."/>
            <person name="Kim J.-J."/>
            <person name="Kim K.H."/>
            <person name="Pangilinan J."/>
            <person name="Lipzen A."/>
            <person name="Riley R."/>
            <person name="Grigoriev I.V."/>
            <person name="Spatafora J.W."/>
            <person name="Choi I.-G."/>
        </authorList>
    </citation>
    <scope>NUCLEOTIDE SEQUENCE [LARGE SCALE GENOMIC DNA]</scope>
    <source>
        <strain evidence="2 3">KUC8140</strain>
    </source>
</reference>
<organism evidence="2 3">
    <name type="scientific">Schizopora paradoxa</name>
    <dbReference type="NCBI Taxonomy" id="27342"/>
    <lineage>
        <taxon>Eukaryota</taxon>
        <taxon>Fungi</taxon>
        <taxon>Dikarya</taxon>
        <taxon>Basidiomycota</taxon>
        <taxon>Agaricomycotina</taxon>
        <taxon>Agaricomycetes</taxon>
        <taxon>Hymenochaetales</taxon>
        <taxon>Schizoporaceae</taxon>
        <taxon>Schizopora</taxon>
    </lineage>
</organism>
<feature type="compositionally biased region" description="Basic and acidic residues" evidence="1">
    <location>
        <begin position="94"/>
        <end position="112"/>
    </location>
</feature>
<dbReference type="InParanoid" id="A0A0H2R3K8"/>
<feature type="compositionally biased region" description="Polar residues" evidence="1">
    <location>
        <begin position="357"/>
        <end position="373"/>
    </location>
</feature>
<keyword evidence="3" id="KW-1185">Reference proteome</keyword>
<dbReference type="AlphaFoldDB" id="A0A0H2R3K8"/>
<feature type="region of interest" description="Disordered" evidence="1">
    <location>
        <begin position="210"/>
        <end position="243"/>
    </location>
</feature>
<feature type="compositionally biased region" description="Basic and acidic residues" evidence="1">
    <location>
        <begin position="288"/>
        <end position="298"/>
    </location>
</feature>
<feature type="compositionally biased region" description="Polar residues" evidence="1">
    <location>
        <begin position="432"/>
        <end position="443"/>
    </location>
</feature>
<evidence type="ECO:0000313" key="2">
    <source>
        <dbReference type="EMBL" id="KLO04063.1"/>
    </source>
</evidence>
<feature type="region of interest" description="Disordered" evidence="1">
    <location>
        <begin position="45"/>
        <end position="134"/>
    </location>
</feature>
<feature type="region of interest" description="Disordered" evidence="1">
    <location>
        <begin position="430"/>
        <end position="478"/>
    </location>
</feature>
<feature type="compositionally biased region" description="Basic and acidic residues" evidence="1">
    <location>
        <begin position="465"/>
        <end position="475"/>
    </location>
</feature>
<protein>
    <submittedName>
        <fullName evidence="2">Uncharacterized protein</fullName>
    </submittedName>
</protein>
<dbReference type="EMBL" id="KQ086740">
    <property type="protein sequence ID" value="KLO04063.1"/>
    <property type="molecule type" value="Genomic_DNA"/>
</dbReference>